<dbReference type="InterPro" id="IPR036779">
    <property type="entry name" value="LysM_dom_sf"/>
</dbReference>
<feature type="region of interest" description="Disordered" evidence="1">
    <location>
        <begin position="106"/>
        <end position="131"/>
    </location>
</feature>
<dbReference type="SUPFAM" id="SSF54106">
    <property type="entry name" value="LysM domain"/>
    <property type="match status" value="1"/>
</dbReference>
<dbReference type="InterPro" id="IPR018392">
    <property type="entry name" value="LysM"/>
</dbReference>
<sequence>MEMCRWEEHNGNGYHNHHHFKMSIYDGNMVPNRDSTLFTSSSLSSSSSSSSSSPPSGYGYIEHTISKLDTLAGIAIKYGLEVADIKKMNSLITDHQMFAHKTLRIPLSGRHSPPRSSNGSSDNGHGNSDHNLHDDTCCELLESFLSHKMKPSGQKLSTVTSSDYYRTKPTMKKSISVFEMAMCEKGASNSSEYGSHSSLSTQTLSHHKKSTSLASEIFKSILESYDVVEAKEDNESNEWNDTPEKLLVSQNKNNSIGRFSSSRTAKSLALRQKSGSRTVLTTDSESSSINPLLTRLGSSFGFEEQSGVRKSSSTSCLQDQDNNGNSSIWPTFSATGIAKPIFDGLANKPRTVRRNKAARD</sequence>
<dbReference type="PANTHER" id="PTHR20932:SF36">
    <property type="entry name" value="OS03G0110600 PROTEIN"/>
    <property type="match status" value="1"/>
</dbReference>
<proteinExistence type="predicted"/>
<feature type="domain" description="LysM" evidence="2">
    <location>
        <begin position="61"/>
        <end position="105"/>
    </location>
</feature>
<accession>A0AAV1Y5Q3</accession>
<evidence type="ECO:0000313" key="4">
    <source>
        <dbReference type="Proteomes" id="UP001497480"/>
    </source>
</evidence>
<dbReference type="SMART" id="SM00257">
    <property type="entry name" value="LysM"/>
    <property type="match status" value="1"/>
</dbReference>
<feature type="region of interest" description="Disordered" evidence="1">
    <location>
        <begin position="311"/>
        <end position="330"/>
    </location>
</feature>
<dbReference type="CDD" id="cd00118">
    <property type="entry name" value="LysM"/>
    <property type="match status" value="1"/>
</dbReference>
<evidence type="ECO:0000256" key="1">
    <source>
        <dbReference type="SAM" id="MobiDB-lite"/>
    </source>
</evidence>
<gene>
    <name evidence="3" type="ORF">LLUT_LOCUS30389</name>
</gene>
<dbReference type="Gene3D" id="3.10.350.10">
    <property type="entry name" value="LysM domain"/>
    <property type="match status" value="1"/>
</dbReference>
<keyword evidence="4" id="KW-1185">Reference proteome</keyword>
<feature type="compositionally biased region" description="Low complexity" evidence="1">
    <location>
        <begin position="116"/>
        <end position="126"/>
    </location>
</feature>
<dbReference type="InterPro" id="IPR045030">
    <property type="entry name" value="LYSM1-4"/>
</dbReference>
<organism evidence="3 4">
    <name type="scientific">Lupinus luteus</name>
    <name type="common">European yellow lupine</name>
    <dbReference type="NCBI Taxonomy" id="3873"/>
    <lineage>
        <taxon>Eukaryota</taxon>
        <taxon>Viridiplantae</taxon>
        <taxon>Streptophyta</taxon>
        <taxon>Embryophyta</taxon>
        <taxon>Tracheophyta</taxon>
        <taxon>Spermatophyta</taxon>
        <taxon>Magnoliopsida</taxon>
        <taxon>eudicotyledons</taxon>
        <taxon>Gunneridae</taxon>
        <taxon>Pentapetalae</taxon>
        <taxon>rosids</taxon>
        <taxon>fabids</taxon>
        <taxon>Fabales</taxon>
        <taxon>Fabaceae</taxon>
        <taxon>Papilionoideae</taxon>
        <taxon>50 kb inversion clade</taxon>
        <taxon>genistoids sensu lato</taxon>
        <taxon>core genistoids</taxon>
        <taxon>Genisteae</taxon>
        <taxon>Lupinus</taxon>
    </lineage>
</organism>
<evidence type="ECO:0000313" key="3">
    <source>
        <dbReference type="EMBL" id="CAL0329329.1"/>
    </source>
</evidence>
<dbReference type="EMBL" id="CAXHTB010000021">
    <property type="protein sequence ID" value="CAL0329329.1"/>
    <property type="molecule type" value="Genomic_DNA"/>
</dbReference>
<name>A0AAV1Y5Q3_LUPLU</name>
<dbReference type="PROSITE" id="PS51782">
    <property type="entry name" value="LYSM"/>
    <property type="match status" value="1"/>
</dbReference>
<evidence type="ECO:0000259" key="2">
    <source>
        <dbReference type="PROSITE" id="PS51782"/>
    </source>
</evidence>
<dbReference type="Proteomes" id="UP001497480">
    <property type="component" value="Unassembled WGS sequence"/>
</dbReference>
<protein>
    <recommendedName>
        <fullName evidence="2">LysM domain-containing protein</fullName>
    </recommendedName>
</protein>
<reference evidence="3 4" key="1">
    <citation type="submission" date="2024-03" db="EMBL/GenBank/DDBJ databases">
        <authorList>
            <person name="Martinez-Hernandez J."/>
        </authorList>
    </citation>
    <scope>NUCLEOTIDE SEQUENCE [LARGE SCALE GENOMIC DNA]</scope>
</reference>
<comment type="caution">
    <text evidence="3">The sequence shown here is derived from an EMBL/GenBank/DDBJ whole genome shotgun (WGS) entry which is preliminary data.</text>
</comment>
<dbReference type="AlphaFoldDB" id="A0AAV1Y5Q3"/>
<dbReference type="PANTHER" id="PTHR20932">
    <property type="entry name" value="LYSM AND PUTATIVE PEPTIDOGLYCAN-BINDING DOMAIN-CONTAINING PROTEIN"/>
    <property type="match status" value="1"/>
</dbReference>
<dbReference type="Pfam" id="PF01476">
    <property type="entry name" value="LysM"/>
    <property type="match status" value="1"/>
</dbReference>